<name>A0A2A6FT76_9MICO</name>
<evidence type="ECO:0000313" key="3">
    <source>
        <dbReference type="Proteomes" id="UP000219994"/>
    </source>
</evidence>
<dbReference type="PROSITE" id="PS51664">
    <property type="entry name" value="YCAO"/>
    <property type="match status" value="1"/>
</dbReference>
<dbReference type="Gene3D" id="3.30.160.660">
    <property type="match status" value="1"/>
</dbReference>
<sequence length="434" mass="47856">MTATLVSDTDFDRVRSLLRTLVSPRVGILRRTLLLPTTGGQIPCAHFTAAVSKYDALPTGGVIANPGASSWDPRHAVTQVTFEAIERYCAAFVDYGALARSKPEGPAFKAGMQIQRFADEQYTSPGFPFTPITAESDIHWTTGRSLLTGDRRFIPAVLTYLPYLPSSPAEVVGPSFSTGMAASWSRDAACLNGLLELIERDAFMLKWMNHASGDVLVPGDGTSLAEHVETVERDGRTRVTFTDMTSDIGIPVVCCLLERTLFGCRIMNIGLSCKLDYAVACEKALCEAISDYERIRVSLEDGTADDWEPGDDFINVTDFEWHGFLYSREEYQDALKPLRGNGNIREIKTLPDLRTASEHLNEVLLLVKPHVSDVLAVDLTTRDMEALGVCVVKVFAPELVPLNADHRYPYLGHARLKSAINEKSTFNTHPHPFS</sequence>
<feature type="domain" description="YcaO" evidence="1">
    <location>
        <begin position="67"/>
        <end position="434"/>
    </location>
</feature>
<gene>
    <name evidence="2" type="ORF">B5766_02875</name>
</gene>
<evidence type="ECO:0000313" key="2">
    <source>
        <dbReference type="EMBL" id="PDQ36095.1"/>
    </source>
</evidence>
<comment type="caution">
    <text evidence="2">The sequence shown here is derived from an EMBL/GenBank/DDBJ whole genome shotgun (WGS) entry which is preliminary data.</text>
</comment>
<dbReference type="InterPro" id="IPR027624">
    <property type="entry name" value="TOMM_cyclo_SagD"/>
</dbReference>
<protein>
    <recommendedName>
        <fullName evidence="1">YcaO domain-containing protein</fullName>
    </recommendedName>
</protein>
<dbReference type="Pfam" id="PF02624">
    <property type="entry name" value="YcaO"/>
    <property type="match status" value="1"/>
</dbReference>
<dbReference type="Gene3D" id="3.30.40.250">
    <property type="match status" value="1"/>
</dbReference>
<accession>A0A2A6FT76</accession>
<dbReference type="InterPro" id="IPR003776">
    <property type="entry name" value="YcaO-like_dom"/>
</dbReference>
<dbReference type="Proteomes" id="UP000219994">
    <property type="component" value="Unassembled WGS sequence"/>
</dbReference>
<dbReference type="EMBL" id="NAEP01000023">
    <property type="protein sequence ID" value="PDQ36095.1"/>
    <property type="molecule type" value="Genomic_DNA"/>
</dbReference>
<dbReference type="AlphaFoldDB" id="A0A2A6FT76"/>
<dbReference type="NCBIfam" id="TIGR03604">
    <property type="entry name" value="TOMM_cyclo_SagD"/>
    <property type="match status" value="1"/>
</dbReference>
<organism evidence="2 3">
    <name type="scientific">Candidatus Lumbricidiphila eiseniae</name>
    <dbReference type="NCBI Taxonomy" id="1969409"/>
    <lineage>
        <taxon>Bacteria</taxon>
        <taxon>Bacillati</taxon>
        <taxon>Actinomycetota</taxon>
        <taxon>Actinomycetes</taxon>
        <taxon>Micrococcales</taxon>
        <taxon>Microbacteriaceae</taxon>
        <taxon>Candidatus Lumbricidiphila</taxon>
    </lineage>
</organism>
<dbReference type="PANTHER" id="PTHR37809">
    <property type="entry name" value="RIBOSOMAL PROTEIN S12 METHYLTHIOTRANSFERASE ACCESSORY FACTOR YCAO"/>
    <property type="match status" value="1"/>
</dbReference>
<evidence type="ECO:0000259" key="1">
    <source>
        <dbReference type="PROSITE" id="PS51664"/>
    </source>
</evidence>
<reference evidence="3" key="1">
    <citation type="submission" date="2017-03" db="EMBL/GenBank/DDBJ databases">
        <authorList>
            <person name="Lund M.B."/>
        </authorList>
    </citation>
    <scope>NUCLEOTIDE SEQUENCE [LARGE SCALE GENOMIC DNA]</scope>
</reference>
<dbReference type="Gene3D" id="3.30.1330.230">
    <property type="match status" value="1"/>
</dbReference>
<proteinExistence type="predicted"/>
<dbReference type="PANTHER" id="PTHR37809:SF1">
    <property type="entry name" value="RIBOSOMAL PROTEIN S12 METHYLTHIOTRANSFERASE ACCESSORY FACTOR YCAO"/>
    <property type="match status" value="1"/>
</dbReference>